<dbReference type="InterPro" id="IPR012337">
    <property type="entry name" value="RNaseH-like_sf"/>
</dbReference>
<accession>A0A2H4UW05</accession>
<evidence type="ECO:0000256" key="5">
    <source>
        <dbReference type="ARBA" id="ARBA00023235"/>
    </source>
</evidence>
<name>A0A2H4UW05_9VIRU</name>
<protein>
    <recommendedName>
        <fullName evidence="7">DNA 3'-5' helicase</fullName>
        <ecNumber evidence="7">5.6.2.4</ecNumber>
    </recommendedName>
</protein>
<evidence type="ECO:0000313" key="11">
    <source>
        <dbReference type="EMBL" id="ATZ81100.1"/>
    </source>
</evidence>
<organism evidence="11">
    <name type="scientific">Bodo saltans virus</name>
    <dbReference type="NCBI Taxonomy" id="2024608"/>
    <lineage>
        <taxon>Viruses</taxon>
        <taxon>Varidnaviria</taxon>
        <taxon>Bamfordvirae</taxon>
        <taxon>Nucleocytoviricota</taxon>
        <taxon>Megaviricetes</taxon>
        <taxon>Imitervirales</taxon>
        <taxon>Mimiviridae</taxon>
        <taxon>Klosneuvirinae</taxon>
        <taxon>Theiavirus</taxon>
        <taxon>Theiavirus salishense</taxon>
    </lineage>
</organism>
<dbReference type="Pfam" id="PF13245">
    <property type="entry name" value="AAA_19"/>
    <property type="match status" value="1"/>
</dbReference>
<dbReference type="InterPro" id="IPR013520">
    <property type="entry name" value="Ribonucl_H"/>
</dbReference>
<keyword evidence="11" id="KW-0269">Exonuclease</keyword>
<evidence type="ECO:0000256" key="7">
    <source>
        <dbReference type="ARBA" id="ARBA00034808"/>
    </source>
</evidence>
<evidence type="ECO:0000256" key="3">
    <source>
        <dbReference type="ARBA" id="ARBA00022806"/>
    </source>
</evidence>
<evidence type="ECO:0000256" key="6">
    <source>
        <dbReference type="ARBA" id="ARBA00034617"/>
    </source>
</evidence>
<evidence type="ECO:0000256" key="1">
    <source>
        <dbReference type="ARBA" id="ARBA00022741"/>
    </source>
</evidence>
<reference evidence="11" key="1">
    <citation type="journal article" date="2017" name="Elife">
        <title>The kinetoplastid-infecting Bodo saltans virus (BsV), a window into the most abundant giant viruses in the sea.</title>
        <authorList>
            <person name="Deeg C.M."/>
            <person name="Chow C.-E.T."/>
            <person name="Suttle C.A."/>
        </authorList>
    </citation>
    <scope>NUCLEOTIDE SEQUENCE</scope>
    <source>
        <strain evidence="11">NG1</strain>
    </source>
</reference>
<dbReference type="InterPro" id="IPR014017">
    <property type="entry name" value="DNA_helicase_UvrD-like_C"/>
</dbReference>
<dbReference type="Gene3D" id="3.30.420.10">
    <property type="entry name" value="Ribonuclease H-like superfamily/Ribonuclease H"/>
    <property type="match status" value="1"/>
</dbReference>
<dbReference type="GO" id="GO:0004527">
    <property type="term" value="F:exonuclease activity"/>
    <property type="evidence" value="ECO:0007669"/>
    <property type="project" value="UniProtKB-KW"/>
</dbReference>
<dbReference type="Pfam" id="PF13361">
    <property type="entry name" value="UvrD_C"/>
    <property type="match status" value="2"/>
</dbReference>
<dbReference type="GO" id="GO:0000725">
    <property type="term" value="P:recombinational repair"/>
    <property type="evidence" value="ECO:0007669"/>
    <property type="project" value="TreeGrafter"/>
</dbReference>
<dbReference type="InterPro" id="IPR014016">
    <property type="entry name" value="UvrD-like_ATP-bd"/>
</dbReference>
<dbReference type="PANTHER" id="PTHR11070">
    <property type="entry name" value="UVRD / RECB / PCRA DNA HELICASE FAMILY MEMBER"/>
    <property type="match status" value="1"/>
</dbReference>
<evidence type="ECO:0000256" key="8">
    <source>
        <dbReference type="ARBA" id="ARBA00048988"/>
    </source>
</evidence>
<dbReference type="SUPFAM" id="SSF52540">
    <property type="entry name" value="P-loop containing nucleoside triphosphate hydrolases"/>
    <property type="match status" value="1"/>
</dbReference>
<dbReference type="CDD" id="cd17932">
    <property type="entry name" value="DEXQc_UvrD"/>
    <property type="match status" value="1"/>
</dbReference>
<proteinExistence type="predicted"/>
<keyword evidence="5" id="KW-0413">Isomerase</keyword>
<dbReference type="Pfam" id="PF00929">
    <property type="entry name" value="RNase_T"/>
    <property type="match status" value="1"/>
</dbReference>
<dbReference type="CDD" id="cd06127">
    <property type="entry name" value="DEDDh"/>
    <property type="match status" value="1"/>
</dbReference>
<dbReference type="CDD" id="cd18807">
    <property type="entry name" value="SF1_C_UvrD"/>
    <property type="match status" value="1"/>
</dbReference>
<evidence type="ECO:0000259" key="10">
    <source>
        <dbReference type="PROSITE" id="PS51198"/>
    </source>
</evidence>
<keyword evidence="4 9" id="KW-0067">ATP-binding</keyword>
<keyword evidence="12" id="KW-1185">Reference proteome</keyword>
<dbReference type="InterPro" id="IPR027417">
    <property type="entry name" value="P-loop_NTPase"/>
</dbReference>
<dbReference type="SUPFAM" id="SSF53098">
    <property type="entry name" value="Ribonuclease H-like"/>
    <property type="match status" value="1"/>
</dbReference>
<evidence type="ECO:0000256" key="4">
    <source>
        <dbReference type="ARBA" id="ARBA00022840"/>
    </source>
</evidence>
<evidence type="ECO:0000256" key="2">
    <source>
        <dbReference type="ARBA" id="ARBA00022801"/>
    </source>
</evidence>
<dbReference type="Proteomes" id="UP000240325">
    <property type="component" value="Segment"/>
</dbReference>
<dbReference type="GO" id="GO:0005524">
    <property type="term" value="F:ATP binding"/>
    <property type="evidence" value="ECO:0007669"/>
    <property type="project" value="UniProtKB-UniRule"/>
</dbReference>
<dbReference type="InterPro" id="IPR000212">
    <property type="entry name" value="DNA_helicase_UvrD/REP"/>
</dbReference>
<feature type="binding site" evidence="9">
    <location>
        <begin position="91"/>
        <end position="98"/>
    </location>
    <ligand>
        <name>ATP</name>
        <dbReference type="ChEBI" id="CHEBI:30616"/>
    </ligand>
</feature>
<gene>
    <name evidence="11" type="ORF">BMW23_1056</name>
</gene>
<dbReference type="InterPro" id="IPR036397">
    <property type="entry name" value="RNaseH_sf"/>
</dbReference>
<keyword evidence="11" id="KW-0540">Nuclease</keyword>
<dbReference type="SMART" id="SM00479">
    <property type="entry name" value="EXOIII"/>
    <property type="match status" value="1"/>
</dbReference>
<dbReference type="EMBL" id="MF782455">
    <property type="protein sequence ID" value="ATZ81100.1"/>
    <property type="molecule type" value="Genomic_DNA"/>
</dbReference>
<feature type="domain" description="UvrD-like helicase ATP-binding" evidence="10">
    <location>
        <begin position="70"/>
        <end position="274"/>
    </location>
</feature>
<dbReference type="Gene3D" id="3.40.50.300">
    <property type="entry name" value="P-loop containing nucleotide triphosphate hydrolases"/>
    <property type="match status" value="3"/>
</dbReference>
<keyword evidence="2 9" id="KW-0378">Hydrolase</keyword>
<dbReference type="GO" id="GO:0003677">
    <property type="term" value="F:DNA binding"/>
    <property type="evidence" value="ECO:0007669"/>
    <property type="project" value="InterPro"/>
</dbReference>
<evidence type="ECO:0000256" key="9">
    <source>
        <dbReference type="PROSITE-ProRule" id="PRU00560"/>
    </source>
</evidence>
<dbReference type="PANTHER" id="PTHR11070:SF2">
    <property type="entry name" value="ATP-DEPENDENT DNA HELICASE SRS2"/>
    <property type="match status" value="1"/>
</dbReference>
<dbReference type="PROSITE" id="PS51198">
    <property type="entry name" value="UVRD_HELICASE_ATP_BIND"/>
    <property type="match status" value="1"/>
</dbReference>
<comment type="catalytic activity">
    <reaction evidence="6">
        <text>Couples ATP hydrolysis with the unwinding of duplex DNA by translocating in the 3'-5' direction.</text>
        <dbReference type="EC" id="5.6.2.4"/>
    </reaction>
</comment>
<keyword evidence="1 9" id="KW-0547">Nucleotide-binding</keyword>
<keyword evidence="3 9" id="KW-0347">Helicase</keyword>
<sequence>MVNLTDIIKSCNLSNKDDLDTKKFKCKRLTQYINIDFTKKYIDKLVNELVTYKKIYFNDNEILVKKQNIVLTDEQKLIIYDNSKKNTRIIAGAGSGKTTTVLCKVKYLIDNMITPNKILILTFNRSTCDDIKKKILHLFGFDIKIEIYTIDKFCNILKYMYTENVRADKQNQKNIQVSSVSELGIIGEKIMEKYGKEISKRYEYVFFDEFQDVNSQQFNILSTFAKNNSVLVCVGDENQNIYQFRGTDNYYILNFDKLINNNKTLSLTQNYRSTKEIVELANNSINYNITKTNKKMYTLDNSHTKPSLHVYESESDILNFIFNDIKVKINGQNLKYHDFAILSRNGFPLKNYETYCIKNNTPCVTLLSNKHYDYNAKSVVKDDHLTISTIHSAKGLEWNTVYVIGLSDEHFPSHVNNNIQNIEEERRLFYVGTTRAKKSLYFLSSIKEIPLTRFIHEIIDNNVIEINNRTDINLFDYNDKNHLINTYSVTGLITSLNGEMMNNMKENDIIPYEIKDKNITNIFNSTIEYNSEIIDKNLEAEFGIFCDLVFTRNIMLHTEQKIEDKNTLWILNGIELSDVEMEIYNKYDLKTSQDPMKYYNIKDNNERLMVFCLLKKINPKYEIRRHDTYPNVFLTKLKAAYVNYCDKTKKNKDIMEDIYYISLSNKIKDNRRRLIYMNVYEIFMNKFDKTNERIENYADMIKSKNNVCKCNISRDVKKQIFSYHGEMDLIDIDNNVIIDFKCSIDNNLKLEWIIQVMMYYCMYSMETDNDIDYVGIFNVITGIYWKLRIPSDYNVLTLLKYIDNHVINISNGERKLKNNGEILVELTECENKPLTVINEIPLSNNTIGTNMMIFDVESNCEKMELLQISYIILDENYQYVKKENRYVKDRVVSQLSYSINHITNDMLKKGDNIDDIMKIFIKDLENCNTIIGHNIMSDCRAINKEYSPVLDLFENKKIICTMKENKFKCNLKNIKGGIKNPKLEELYYYFFKQTPRNFHDAMADVVYTTKCFFMMELKITDLIKIISNMTIENYCSMHFDVLEKMLRKQTSKIIYY</sequence>
<dbReference type="GO" id="GO:0043138">
    <property type="term" value="F:3'-5' DNA helicase activity"/>
    <property type="evidence" value="ECO:0007669"/>
    <property type="project" value="UniProtKB-EC"/>
</dbReference>
<dbReference type="EC" id="5.6.2.4" evidence="7"/>
<evidence type="ECO:0000313" key="12">
    <source>
        <dbReference type="Proteomes" id="UP000240325"/>
    </source>
</evidence>
<comment type="catalytic activity">
    <reaction evidence="8">
        <text>ATP + H2O = ADP + phosphate + H(+)</text>
        <dbReference type="Rhea" id="RHEA:13065"/>
        <dbReference type="ChEBI" id="CHEBI:15377"/>
        <dbReference type="ChEBI" id="CHEBI:15378"/>
        <dbReference type="ChEBI" id="CHEBI:30616"/>
        <dbReference type="ChEBI" id="CHEBI:43474"/>
        <dbReference type="ChEBI" id="CHEBI:456216"/>
        <dbReference type="EC" id="5.6.2.4"/>
    </reaction>
</comment>